<name>A0A9N9L9W9_9HELO</name>
<dbReference type="InterPro" id="IPR015424">
    <property type="entry name" value="PyrdxlP-dep_Trfase"/>
</dbReference>
<dbReference type="InterPro" id="IPR000192">
    <property type="entry name" value="Aminotrans_V_dom"/>
</dbReference>
<evidence type="ECO:0000313" key="3">
    <source>
        <dbReference type="Proteomes" id="UP000696280"/>
    </source>
</evidence>
<proteinExistence type="predicted"/>
<dbReference type="Proteomes" id="UP000696280">
    <property type="component" value="Unassembled WGS sequence"/>
</dbReference>
<dbReference type="InterPro" id="IPR015421">
    <property type="entry name" value="PyrdxlP-dep_Trfase_major"/>
</dbReference>
<dbReference type="EMBL" id="CAJVRL010000098">
    <property type="protein sequence ID" value="CAG8960360.1"/>
    <property type="molecule type" value="Genomic_DNA"/>
</dbReference>
<keyword evidence="3" id="KW-1185">Reference proteome</keyword>
<dbReference type="PANTHER" id="PTHR14237:SF80">
    <property type="entry name" value="MOLYBDENUM COFACTOR SULFURASE"/>
    <property type="match status" value="1"/>
</dbReference>
<comment type="caution">
    <text evidence="2">The sequence shown here is derived from an EMBL/GenBank/DDBJ whole genome shotgun (WGS) entry which is preliminary data.</text>
</comment>
<evidence type="ECO:0000259" key="1">
    <source>
        <dbReference type="Pfam" id="PF00266"/>
    </source>
</evidence>
<protein>
    <recommendedName>
        <fullName evidence="1">Aminotransferase class V domain-containing protein</fullName>
    </recommendedName>
</protein>
<dbReference type="OrthoDB" id="10264306at2759"/>
<dbReference type="Pfam" id="PF00266">
    <property type="entry name" value="Aminotran_5"/>
    <property type="match status" value="1"/>
</dbReference>
<organism evidence="2 3">
    <name type="scientific">Hymenoscyphus fraxineus</name>
    <dbReference type="NCBI Taxonomy" id="746836"/>
    <lineage>
        <taxon>Eukaryota</taxon>
        <taxon>Fungi</taxon>
        <taxon>Dikarya</taxon>
        <taxon>Ascomycota</taxon>
        <taxon>Pezizomycotina</taxon>
        <taxon>Leotiomycetes</taxon>
        <taxon>Helotiales</taxon>
        <taxon>Helotiaceae</taxon>
        <taxon>Hymenoscyphus</taxon>
    </lineage>
</organism>
<feature type="domain" description="Aminotransferase class V" evidence="1">
    <location>
        <begin position="22"/>
        <end position="461"/>
    </location>
</feature>
<reference evidence="2" key="1">
    <citation type="submission" date="2021-07" db="EMBL/GenBank/DDBJ databases">
        <authorList>
            <person name="Durling M."/>
        </authorList>
    </citation>
    <scope>NUCLEOTIDE SEQUENCE</scope>
</reference>
<dbReference type="PANTHER" id="PTHR14237">
    <property type="entry name" value="MOLYBDOPTERIN COFACTOR SULFURASE MOSC"/>
    <property type="match status" value="1"/>
</dbReference>
<dbReference type="GO" id="GO:0008265">
    <property type="term" value="F:molybdenum cofactor sulfurtransferase activity"/>
    <property type="evidence" value="ECO:0007669"/>
    <property type="project" value="TreeGrafter"/>
</dbReference>
<dbReference type="Gene3D" id="3.40.640.10">
    <property type="entry name" value="Type I PLP-dependent aspartate aminotransferase-like (Major domain)"/>
    <property type="match status" value="1"/>
</dbReference>
<gene>
    <name evidence="2" type="ORF">HYFRA_00012434</name>
</gene>
<dbReference type="SUPFAM" id="SSF53383">
    <property type="entry name" value="PLP-dependent transferases"/>
    <property type="match status" value="1"/>
</dbReference>
<accession>A0A9N9L9W9</accession>
<evidence type="ECO:0000313" key="2">
    <source>
        <dbReference type="EMBL" id="CAG8960360.1"/>
    </source>
</evidence>
<dbReference type="AlphaFoldDB" id="A0A9N9L9W9"/>
<dbReference type="GO" id="GO:0043545">
    <property type="term" value="P:molybdopterin cofactor metabolic process"/>
    <property type="evidence" value="ECO:0007669"/>
    <property type="project" value="TreeGrafter"/>
</dbReference>
<sequence>MAYNRAVEGFRDREYPMLKNKTYLDHGGTTLYAKSLIEEFSNSMISNLYGNPHSSSDPAQLSSMHVDRTREQALRFFNADPEYFDLVFTANATAAIKLVADSFRDLATSSSTGSFWYGYHKDAHTSLVGVRELTGGDHHCFGSDEEVEEWLDGKFPMSTLGKGEEGEVPGLFAYPGQSNMTGRRLPLSWTGRLRRSPVSAHQNTYSLLDAAALATNCPIDFSNPDTAPDFTVVSFYKIFGFPDLGALIVRRSSAHILSWRKYFGGGTVSALTVFPATVQRKDTTIHDALEDGTLPFHNIIALGCALRVHKRLFGSMKMISRHTTFLAQRLYQGMLALRHINGRPLCDFYNDNPDCSPYSVPKNQGATVAFNIIGADGTYIAHSLVESLANEKQIFLRSGGLCNPGGVASYLKVEPWQFKRAWSSGYRCGDSRDLEIIHGKPMGVVRASLGAMTTIADVDNLLTFLAETFLHPTQDLAIREISLDEGIAFVDESPKEAHFQIRNKQAGYLPKHVRRAVVPDQTPSIPLEKIYSPTGSETFILSPYCPPKIPTTSVGSKAITELNGTSMPPSRRLSRPLKTKLLSWKSMTSLREHVSAR</sequence>